<evidence type="ECO:0000313" key="2">
    <source>
        <dbReference type="EMBL" id="CAG8659735.1"/>
    </source>
</evidence>
<dbReference type="AlphaFoldDB" id="A0A9N9E4I5"/>
<gene>
    <name evidence="2" type="ORF">POCULU_LOCUS10396</name>
</gene>
<feature type="region of interest" description="Disordered" evidence="1">
    <location>
        <begin position="39"/>
        <end position="59"/>
    </location>
</feature>
<evidence type="ECO:0000313" key="3">
    <source>
        <dbReference type="Proteomes" id="UP000789572"/>
    </source>
</evidence>
<dbReference type="EMBL" id="CAJVPJ010005227">
    <property type="protein sequence ID" value="CAG8659735.1"/>
    <property type="molecule type" value="Genomic_DNA"/>
</dbReference>
<name>A0A9N9E4I5_9GLOM</name>
<feature type="non-terminal residue" evidence="2">
    <location>
        <position position="1"/>
    </location>
</feature>
<protein>
    <submittedName>
        <fullName evidence="2">3342_t:CDS:1</fullName>
    </submittedName>
</protein>
<evidence type="ECO:0000256" key="1">
    <source>
        <dbReference type="SAM" id="MobiDB-lite"/>
    </source>
</evidence>
<keyword evidence="3" id="KW-1185">Reference proteome</keyword>
<organism evidence="2 3">
    <name type="scientific">Paraglomus occultum</name>
    <dbReference type="NCBI Taxonomy" id="144539"/>
    <lineage>
        <taxon>Eukaryota</taxon>
        <taxon>Fungi</taxon>
        <taxon>Fungi incertae sedis</taxon>
        <taxon>Mucoromycota</taxon>
        <taxon>Glomeromycotina</taxon>
        <taxon>Glomeromycetes</taxon>
        <taxon>Paraglomerales</taxon>
        <taxon>Paraglomeraceae</taxon>
        <taxon>Paraglomus</taxon>
    </lineage>
</organism>
<accession>A0A9N9E4I5</accession>
<dbReference type="Proteomes" id="UP000789572">
    <property type="component" value="Unassembled WGS sequence"/>
</dbReference>
<proteinExistence type="predicted"/>
<comment type="caution">
    <text evidence="2">The sequence shown here is derived from an EMBL/GenBank/DDBJ whole genome shotgun (WGS) entry which is preliminary data.</text>
</comment>
<reference evidence="2" key="1">
    <citation type="submission" date="2021-06" db="EMBL/GenBank/DDBJ databases">
        <authorList>
            <person name="Kallberg Y."/>
            <person name="Tangrot J."/>
            <person name="Rosling A."/>
        </authorList>
    </citation>
    <scope>NUCLEOTIDE SEQUENCE</scope>
    <source>
        <strain evidence="2">IA702</strain>
    </source>
</reference>
<feature type="compositionally biased region" description="Basic and acidic residues" evidence="1">
    <location>
        <begin position="42"/>
        <end position="53"/>
    </location>
</feature>
<dbReference type="OrthoDB" id="2434948at2759"/>
<sequence>LGQDWLWMRKAKIIFGFSPRTYGLRDKIVIDGMSIPLIEGGNKTKNESHKSDLSMDEYD</sequence>